<proteinExistence type="predicted"/>
<accession>A0ABW8YVX7</accession>
<organism evidence="1 2">
    <name type="scientific">Flavobacterium rhizosphaerae</name>
    <dbReference type="NCBI Taxonomy" id="3163298"/>
    <lineage>
        <taxon>Bacteria</taxon>
        <taxon>Pseudomonadati</taxon>
        <taxon>Bacteroidota</taxon>
        <taxon>Flavobacteriia</taxon>
        <taxon>Flavobacteriales</taxon>
        <taxon>Flavobacteriaceae</taxon>
        <taxon>Flavobacterium</taxon>
    </lineage>
</organism>
<sequence>MNIEEKISNIFWAFKFALLDHLYSKNEIIEIIRNNEILLRKVGRHDLNADSLKEIIEQYSINGDNKESSKILFELIRKKIVSEDAKLRPWAILKTIETLTWLRGLEGSKNKEIQYLIEFYEEVENSEFTPAIIKRCEDCVSGYERFDVKLYIENC</sequence>
<dbReference type="RefSeq" id="WP_408084486.1">
    <property type="nucleotide sequence ID" value="NZ_JBELPZ010000005.1"/>
</dbReference>
<dbReference type="EMBL" id="JBELPZ010000005">
    <property type="protein sequence ID" value="MFL9844234.1"/>
    <property type="molecule type" value="Genomic_DNA"/>
</dbReference>
<name>A0ABW8YVX7_9FLAO</name>
<comment type="caution">
    <text evidence="1">The sequence shown here is derived from an EMBL/GenBank/DDBJ whole genome shotgun (WGS) entry which is preliminary data.</text>
</comment>
<gene>
    <name evidence="1" type="ORF">ABS766_07370</name>
</gene>
<keyword evidence="2" id="KW-1185">Reference proteome</keyword>
<protein>
    <submittedName>
        <fullName evidence="1">Uncharacterized protein</fullName>
    </submittedName>
</protein>
<evidence type="ECO:0000313" key="1">
    <source>
        <dbReference type="EMBL" id="MFL9844234.1"/>
    </source>
</evidence>
<reference evidence="1 2" key="1">
    <citation type="submission" date="2024-06" db="EMBL/GenBank/DDBJ databases">
        <authorList>
            <person name="Kaempfer P."/>
            <person name="Viver T."/>
        </authorList>
    </citation>
    <scope>NUCLEOTIDE SEQUENCE [LARGE SCALE GENOMIC DNA]</scope>
    <source>
        <strain evidence="1 2">ST-119</strain>
    </source>
</reference>
<dbReference type="Proteomes" id="UP001629156">
    <property type="component" value="Unassembled WGS sequence"/>
</dbReference>
<evidence type="ECO:0000313" key="2">
    <source>
        <dbReference type="Proteomes" id="UP001629156"/>
    </source>
</evidence>